<dbReference type="InterPro" id="IPR019821">
    <property type="entry name" value="Kinesin_motor_CS"/>
</dbReference>
<keyword evidence="1 5" id="KW-0547">Nucleotide-binding</keyword>
<keyword evidence="4 5" id="KW-0505">Motor protein</keyword>
<name>A0A168QGI4_MUCCL</name>
<dbReference type="AlphaFoldDB" id="A0A168QGI4"/>
<keyword evidence="2 5" id="KW-0067">ATP-binding</keyword>
<evidence type="ECO:0000256" key="4">
    <source>
        <dbReference type="ARBA" id="ARBA00023175"/>
    </source>
</evidence>
<evidence type="ECO:0000259" key="7">
    <source>
        <dbReference type="PROSITE" id="PS50067"/>
    </source>
</evidence>
<dbReference type="InterPro" id="IPR027417">
    <property type="entry name" value="P-loop_NTPase"/>
</dbReference>
<evidence type="ECO:0000256" key="2">
    <source>
        <dbReference type="ARBA" id="ARBA00022840"/>
    </source>
</evidence>
<dbReference type="GO" id="GO:0007018">
    <property type="term" value="P:microtubule-based movement"/>
    <property type="evidence" value="ECO:0007669"/>
    <property type="project" value="InterPro"/>
</dbReference>
<feature type="domain" description="Kinesin motor" evidence="7">
    <location>
        <begin position="1"/>
        <end position="258"/>
    </location>
</feature>
<organism evidence="8 9">
    <name type="scientific">Mucor lusitanicus CBS 277.49</name>
    <dbReference type="NCBI Taxonomy" id="747725"/>
    <lineage>
        <taxon>Eukaryota</taxon>
        <taxon>Fungi</taxon>
        <taxon>Fungi incertae sedis</taxon>
        <taxon>Mucoromycota</taxon>
        <taxon>Mucoromycotina</taxon>
        <taxon>Mucoromycetes</taxon>
        <taxon>Mucorales</taxon>
        <taxon>Mucorineae</taxon>
        <taxon>Mucoraceae</taxon>
        <taxon>Mucor</taxon>
    </lineage>
</organism>
<evidence type="ECO:0000313" key="8">
    <source>
        <dbReference type="EMBL" id="OAD09204.1"/>
    </source>
</evidence>
<comment type="caution">
    <text evidence="8">The sequence shown here is derived from an EMBL/GenBank/DDBJ whole genome shotgun (WGS) entry which is preliminary data.</text>
</comment>
<dbReference type="GO" id="GO:0003777">
    <property type="term" value="F:microtubule motor activity"/>
    <property type="evidence" value="ECO:0007669"/>
    <property type="project" value="InterPro"/>
</dbReference>
<proteinExistence type="inferred from homology"/>
<keyword evidence="3" id="KW-0175">Coiled coil</keyword>
<evidence type="ECO:0000256" key="1">
    <source>
        <dbReference type="ARBA" id="ARBA00022741"/>
    </source>
</evidence>
<dbReference type="SUPFAM" id="SSF52540">
    <property type="entry name" value="P-loop containing nucleoside triphosphate hydrolases"/>
    <property type="match status" value="1"/>
</dbReference>
<keyword evidence="9" id="KW-1185">Reference proteome</keyword>
<evidence type="ECO:0000256" key="6">
    <source>
        <dbReference type="RuleBase" id="RU000394"/>
    </source>
</evidence>
<dbReference type="PROSITE" id="PS50067">
    <property type="entry name" value="KINESIN_MOTOR_2"/>
    <property type="match status" value="1"/>
</dbReference>
<dbReference type="PANTHER" id="PTHR47968">
    <property type="entry name" value="CENTROMERE PROTEIN E"/>
    <property type="match status" value="1"/>
</dbReference>
<sequence length="289" mass="32160">IRSAMMGYNGTVFAYGQTASGKTYVSEGTEKEPGVIPRAVQDVFSYIEEVSDTNGREYLLRVSYMEIYNEKIKDLLCVENTSPEIIEDKKGVYVRNLKEVIVKTSEEVMNCIKEGEGNRHISATDYNERSSRSHTIFQLVIESRSKGIPNSANRGVRLSQLNLIDLAGSEKVATDVERRKEGAYINKSLLTLGNVISKLTSDEPASHIPFRNSKLTRILQAALSGNARISVICTINPTFASKDESLNTLRFAQRAKLVKTAAKMTRVKYTSICLKRLLTLVLSFCLDSG</sequence>
<dbReference type="PROSITE" id="PS00411">
    <property type="entry name" value="KINESIN_MOTOR_1"/>
    <property type="match status" value="1"/>
</dbReference>
<dbReference type="EMBL" id="AMYB01000001">
    <property type="protein sequence ID" value="OAD09204.1"/>
    <property type="molecule type" value="Genomic_DNA"/>
</dbReference>
<dbReference type="STRING" id="747725.A0A168QGI4"/>
<reference evidence="8 9" key="1">
    <citation type="submission" date="2015-06" db="EMBL/GenBank/DDBJ databases">
        <title>Expansion of signal transduction pathways in fungi by whole-genome duplication.</title>
        <authorList>
            <consortium name="DOE Joint Genome Institute"/>
            <person name="Corrochano L.M."/>
            <person name="Kuo A."/>
            <person name="Marcet-Houben M."/>
            <person name="Polaino S."/>
            <person name="Salamov A."/>
            <person name="Villalobos J.M."/>
            <person name="Alvarez M.I."/>
            <person name="Avalos J."/>
            <person name="Benito E.P."/>
            <person name="Benoit I."/>
            <person name="Burger G."/>
            <person name="Camino L.P."/>
            <person name="Canovas D."/>
            <person name="Cerda-Olmedo E."/>
            <person name="Cheng J.-F."/>
            <person name="Dominguez A."/>
            <person name="Elias M."/>
            <person name="Eslava A.P."/>
            <person name="Glaser F."/>
            <person name="Grimwood J."/>
            <person name="Gutierrez G."/>
            <person name="Heitman J."/>
            <person name="Henrissat B."/>
            <person name="Iturriaga E.A."/>
            <person name="Lang B.F."/>
            <person name="Lavin J.L."/>
            <person name="Lee S."/>
            <person name="Li W."/>
            <person name="Lindquist E."/>
            <person name="Lopez-Garcia S."/>
            <person name="Luque E.M."/>
            <person name="Marcos A.T."/>
            <person name="Martin J."/>
            <person name="Mccluskey K."/>
            <person name="Medina H.R."/>
            <person name="Miralles-Duran A."/>
            <person name="Miyazaki A."/>
            <person name="Munoz-Torres E."/>
            <person name="Oguiza J.A."/>
            <person name="Ohm R."/>
            <person name="Olmedo M."/>
            <person name="Orejas M."/>
            <person name="Ortiz-Castellanos L."/>
            <person name="Pisabarro A.G."/>
            <person name="Rodriguez-Romero J."/>
            <person name="Ruiz-Herrera J."/>
            <person name="Ruiz-Vazquez R."/>
            <person name="Sanz C."/>
            <person name="Schackwitz W."/>
            <person name="Schmutz J."/>
            <person name="Shahriari M."/>
            <person name="Shelest E."/>
            <person name="Silva-Franco F."/>
            <person name="Soanes D."/>
            <person name="Syed K."/>
            <person name="Tagua V.G."/>
            <person name="Talbot N.J."/>
            <person name="Thon M."/>
            <person name="De Vries R.P."/>
            <person name="Wiebenga A."/>
            <person name="Yadav J.S."/>
            <person name="Braun E.L."/>
            <person name="Baker S."/>
            <person name="Garre V."/>
            <person name="Horwitz B."/>
            <person name="Torres-Martinez S."/>
            <person name="Idnurm A."/>
            <person name="Herrera-Estrella A."/>
            <person name="Gabaldon T."/>
            <person name="Grigoriev I.V."/>
        </authorList>
    </citation>
    <scope>NUCLEOTIDE SEQUENCE [LARGE SCALE GENOMIC DNA]</scope>
    <source>
        <strain evidence="8 9">CBS 277.49</strain>
    </source>
</reference>
<dbReference type="InterPro" id="IPR001752">
    <property type="entry name" value="Kinesin_motor_dom"/>
</dbReference>
<feature type="binding site" evidence="5">
    <location>
        <begin position="16"/>
        <end position="23"/>
    </location>
    <ligand>
        <name>ATP</name>
        <dbReference type="ChEBI" id="CHEBI:30616"/>
    </ligand>
</feature>
<dbReference type="InterPro" id="IPR036961">
    <property type="entry name" value="Kinesin_motor_dom_sf"/>
</dbReference>
<dbReference type="SMART" id="SM00129">
    <property type="entry name" value="KISc"/>
    <property type="match status" value="1"/>
</dbReference>
<dbReference type="InterPro" id="IPR027640">
    <property type="entry name" value="Kinesin-like_fam"/>
</dbReference>
<dbReference type="PRINTS" id="PR00380">
    <property type="entry name" value="KINESINHEAVY"/>
</dbReference>
<feature type="non-terminal residue" evidence="8">
    <location>
        <position position="1"/>
    </location>
</feature>
<evidence type="ECO:0000313" key="9">
    <source>
        <dbReference type="Proteomes" id="UP000077051"/>
    </source>
</evidence>
<evidence type="ECO:0000256" key="5">
    <source>
        <dbReference type="PROSITE-ProRule" id="PRU00283"/>
    </source>
</evidence>
<comment type="similarity">
    <text evidence="5 6">Belongs to the TRAFAC class myosin-kinesin ATPase superfamily. Kinesin family.</text>
</comment>
<protein>
    <recommendedName>
        <fullName evidence="6">Kinesin-like protein</fullName>
    </recommendedName>
</protein>
<dbReference type="GO" id="GO:0005874">
    <property type="term" value="C:microtubule"/>
    <property type="evidence" value="ECO:0007669"/>
    <property type="project" value="UniProtKB-KW"/>
</dbReference>
<evidence type="ECO:0000256" key="3">
    <source>
        <dbReference type="ARBA" id="ARBA00023054"/>
    </source>
</evidence>
<dbReference type="Gene3D" id="3.40.850.10">
    <property type="entry name" value="Kinesin motor domain"/>
    <property type="match status" value="1"/>
</dbReference>
<dbReference type="Pfam" id="PF00225">
    <property type="entry name" value="Kinesin"/>
    <property type="match status" value="1"/>
</dbReference>
<dbReference type="GO" id="GO:0005524">
    <property type="term" value="F:ATP binding"/>
    <property type="evidence" value="ECO:0007669"/>
    <property type="project" value="UniProtKB-UniRule"/>
</dbReference>
<dbReference type="VEuPathDB" id="FungiDB:MUCCIDRAFT_135361"/>
<dbReference type="PANTHER" id="PTHR47968:SF75">
    <property type="entry name" value="CENTROMERE-ASSOCIATED PROTEIN E"/>
    <property type="match status" value="1"/>
</dbReference>
<gene>
    <name evidence="8" type="ORF">MUCCIDRAFT_135361</name>
</gene>
<dbReference type="Proteomes" id="UP000077051">
    <property type="component" value="Unassembled WGS sequence"/>
</dbReference>
<dbReference type="OrthoDB" id="3176171at2759"/>
<dbReference type="GO" id="GO:0008017">
    <property type="term" value="F:microtubule binding"/>
    <property type="evidence" value="ECO:0007669"/>
    <property type="project" value="InterPro"/>
</dbReference>
<accession>A0A168QGI4</accession>
<keyword evidence="6" id="KW-0493">Microtubule</keyword>